<keyword evidence="1" id="KW-1133">Transmembrane helix</keyword>
<evidence type="ECO:0000256" key="1">
    <source>
        <dbReference type="SAM" id="Phobius"/>
    </source>
</evidence>
<name>A0AAD7CNM5_9AGAR</name>
<evidence type="ECO:0000313" key="2">
    <source>
        <dbReference type="EMBL" id="KAJ7651412.1"/>
    </source>
</evidence>
<dbReference type="Proteomes" id="UP001221142">
    <property type="component" value="Unassembled WGS sequence"/>
</dbReference>
<proteinExistence type="predicted"/>
<sequence length="774" mass="83005">MPHSPEAQELLKPPTEMDELFTSGLQDHLPRTSESDDIKLSLETLPEFDPYAEHAPGGYSKLLRKQSTTASTTTTINDLQQNLAATIKKATNLTYSNDHSFLRRFNICIFLPALVTAVLCAGTASALLAWLISRRVVSTDDISFQGALVAFEGRLNDVSWRGILVHVLGTSQEDASSSSTSSETTMYGLAISSVAAHLISFTLPFTLSTFAYLLASMWVQAQTRGQVEDLPTPTQYGHLIGLCGSFGLMSIYDAGKYLSNGRKSRPPASVTLIAAFFAAVVALMITYLSSLADLWLHTAAKTFPHEFTTPIVGTRLPMTGSIINTTACAGPQSLFQDTYCNCQNDIILALGMNETSHMYEFSEWGNPDLVNEGAAVLSNNSITSQVQIIDNLATLLPRALPNGVKNVVFSTFAMNATCAPATCQQSPAGTGTSIEILFRPISCPEFKPPFVVNQTEGVQAMSTLNQFDASTNALVFDSSGPLVENSIGYTPGYTLNSTLNPAGVLVELAYDGVNPPVAAPVDQPGWYTSGVRDTAYHMFYISRCVLDVWNVTISYTAPADGSTAPSFTIASDYPVARTNFNTTSALLGALDAAYSVVLASRLSTSLQGSLNVSSDDFSQILAGNLSQGILALAAPLTERTRSVQGEAVTSATVSRYPLAPLCVVLALIYGYSALALGVGVAACLLPSRVISDREMDGGGEGKSTRELDLVHSRLTKPRMCIADRFDDDSAVEEVQRLGVGLTNSGRDTDGCNDKIFRRNSRRFKVDTVGNLEDI</sequence>
<keyword evidence="1" id="KW-0812">Transmembrane</keyword>
<keyword evidence="1" id="KW-0472">Membrane</keyword>
<dbReference type="EMBL" id="JARKIF010000001">
    <property type="protein sequence ID" value="KAJ7651412.1"/>
    <property type="molecule type" value="Genomic_DNA"/>
</dbReference>
<keyword evidence="3" id="KW-1185">Reference proteome</keyword>
<reference evidence="2" key="1">
    <citation type="submission" date="2023-03" db="EMBL/GenBank/DDBJ databases">
        <title>Massive genome expansion in bonnet fungi (Mycena s.s.) driven by repeated elements and novel gene families across ecological guilds.</title>
        <authorList>
            <consortium name="Lawrence Berkeley National Laboratory"/>
            <person name="Harder C.B."/>
            <person name="Miyauchi S."/>
            <person name="Viragh M."/>
            <person name="Kuo A."/>
            <person name="Thoen E."/>
            <person name="Andreopoulos B."/>
            <person name="Lu D."/>
            <person name="Skrede I."/>
            <person name="Drula E."/>
            <person name="Henrissat B."/>
            <person name="Morin E."/>
            <person name="Kohler A."/>
            <person name="Barry K."/>
            <person name="LaButti K."/>
            <person name="Morin E."/>
            <person name="Salamov A."/>
            <person name="Lipzen A."/>
            <person name="Mereny Z."/>
            <person name="Hegedus B."/>
            <person name="Baldrian P."/>
            <person name="Stursova M."/>
            <person name="Weitz H."/>
            <person name="Taylor A."/>
            <person name="Grigoriev I.V."/>
            <person name="Nagy L.G."/>
            <person name="Martin F."/>
            <person name="Kauserud H."/>
        </authorList>
    </citation>
    <scope>NUCLEOTIDE SEQUENCE</scope>
    <source>
        <strain evidence="2">9284</strain>
    </source>
</reference>
<feature type="transmembrane region" description="Helical" evidence="1">
    <location>
        <begin position="187"/>
        <end position="215"/>
    </location>
</feature>
<feature type="transmembrane region" description="Helical" evidence="1">
    <location>
        <begin position="658"/>
        <end position="685"/>
    </location>
</feature>
<feature type="transmembrane region" description="Helical" evidence="1">
    <location>
        <begin position="235"/>
        <end position="255"/>
    </location>
</feature>
<feature type="transmembrane region" description="Helical" evidence="1">
    <location>
        <begin position="267"/>
        <end position="288"/>
    </location>
</feature>
<organism evidence="2 3">
    <name type="scientific">Roridomyces roridus</name>
    <dbReference type="NCBI Taxonomy" id="1738132"/>
    <lineage>
        <taxon>Eukaryota</taxon>
        <taxon>Fungi</taxon>
        <taxon>Dikarya</taxon>
        <taxon>Basidiomycota</taxon>
        <taxon>Agaricomycotina</taxon>
        <taxon>Agaricomycetes</taxon>
        <taxon>Agaricomycetidae</taxon>
        <taxon>Agaricales</taxon>
        <taxon>Marasmiineae</taxon>
        <taxon>Mycenaceae</taxon>
        <taxon>Roridomyces</taxon>
    </lineage>
</organism>
<feature type="transmembrane region" description="Helical" evidence="1">
    <location>
        <begin position="109"/>
        <end position="132"/>
    </location>
</feature>
<gene>
    <name evidence="2" type="ORF">FB45DRAFT_1051139</name>
</gene>
<evidence type="ECO:0000313" key="3">
    <source>
        <dbReference type="Proteomes" id="UP001221142"/>
    </source>
</evidence>
<comment type="caution">
    <text evidence="2">The sequence shown here is derived from an EMBL/GenBank/DDBJ whole genome shotgun (WGS) entry which is preliminary data.</text>
</comment>
<dbReference type="AlphaFoldDB" id="A0AAD7CNM5"/>
<protein>
    <submittedName>
        <fullName evidence="2">Uncharacterized protein</fullName>
    </submittedName>
</protein>
<accession>A0AAD7CNM5</accession>